<dbReference type="AlphaFoldDB" id="A0A067RUS3"/>
<protein>
    <submittedName>
        <fullName evidence="1">Uncharacterized protein</fullName>
    </submittedName>
</protein>
<organism evidence="1 2">
    <name type="scientific">Zootermopsis nevadensis</name>
    <name type="common">Dampwood termite</name>
    <dbReference type="NCBI Taxonomy" id="136037"/>
    <lineage>
        <taxon>Eukaryota</taxon>
        <taxon>Metazoa</taxon>
        <taxon>Ecdysozoa</taxon>
        <taxon>Arthropoda</taxon>
        <taxon>Hexapoda</taxon>
        <taxon>Insecta</taxon>
        <taxon>Pterygota</taxon>
        <taxon>Neoptera</taxon>
        <taxon>Polyneoptera</taxon>
        <taxon>Dictyoptera</taxon>
        <taxon>Blattodea</taxon>
        <taxon>Blattoidea</taxon>
        <taxon>Termitoidae</taxon>
        <taxon>Termopsidae</taxon>
        <taxon>Zootermopsis</taxon>
    </lineage>
</organism>
<name>A0A067RUS3_ZOONE</name>
<dbReference type="Proteomes" id="UP000027135">
    <property type="component" value="Unassembled WGS sequence"/>
</dbReference>
<dbReference type="EMBL" id="KK852458">
    <property type="protein sequence ID" value="KDR23589.1"/>
    <property type="molecule type" value="Genomic_DNA"/>
</dbReference>
<evidence type="ECO:0000313" key="2">
    <source>
        <dbReference type="Proteomes" id="UP000027135"/>
    </source>
</evidence>
<accession>A0A067RUS3</accession>
<evidence type="ECO:0000313" key="1">
    <source>
        <dbReference type="EMBL" id="KDR23589.1"/>
    </source>
</evidence>
<reference evidence="1 2" key="1">
    <citation type="journal article" date="2014" name="Nat. Commun.">
        <title>Molecular traces of alternative social organization in a termite genome.</title>
        <authorList>
            <person name="Terrapon N."/>
            <person name="Li C."/>
            <person name="Robertson H.M."/>
            <person name="Ji L."/>
            <person name="Meng X."/>
            <person name="Booth W."/>
            <person name="Chen Z."/>
            <person name="Childers C.P."/>
            <person name="Glastad K.M."/>
            <person name="Gokhale K."/>
            <person name="Gowin J."/>
            <person name="Gronenberg W."/>
            <person name="Hermansen R.A."/>
            <person name="Hu H."/>
            <person name="Hunt B.G."/>
            <person name="Huylmans A.K."/>
            <person name="Khalil S.M."/>
            <person name="Mitchell R.D."/>
            <person name="Munoz-Torres M.C."/>
            <person name="Mustard J.A."/>
            <person name="Pan H."/>
            <person name="Reese J.T."/>
            <person name="Scharf M.E."/>
            <person name="Sun F."/>
            <person name="Vogel H."/>
            <person name="Xiao J."/>
            <person name="Yang W."/>
            <person name="Yang Z."/>
            <person name="Yang Z."/>
            <person name="Zhou J."/>
            <person name="Zhu J."/>
            <person name="Brent C.S."/>
            <person name="Elsik C.G."/>
            <person name="Goodisman M.A."/>
            <person name="Liberles D.A."/>
            <person name="Roe R.M."/>
            <person name="Vargo E.L."/>
            <person name="Vilcinskas A."/>
            <person name="Wang J."/>
            <person name="Bornberg-Bauer E."/>
            <person name="Korb J."/>
            <person name="Zhang G."/>
            <person name="Liebig J."/>
        </authorList>
    </citation>
    <scope>NUCLEOTIDE SEQUENCE [LARGE SCALE GENOMIC DNA]</scope>
    <source>
        <tissue evidence="1">Whole organism</tissue>
    </source>
</reference>
<dbReference type="InParanoid" id="A0A067RUS3"/>
<proteinExistence type="predicted"/>
<keyword evidence="2" id="KW-1185">Reference proteome</keyword>
<gene>
    <name evidence="1" type="ORF">L798_12414</name>
</gene>
<sequence>MSPRGYLRTKVSPGVNTILRCAIGQCCMIKAVSETKVSHTDTLVQGTRSFLTSRHYLPRMTLRASTSFNPSMGKYRYFKQTFCLSSATKRESSPNVLCDSMTAFQFRIWEVLG</sequence>